<gene>
    <name evidence="4" type="ORF">KVG96_06115</name>
</gene>
<keyword evidence="2" id="KW-0520">NAD</keyword>
<dbReference type="InterPro" id="IPR006140">
    <property type="entry name" value="D-isomer_DH_NAD-bd"/>
</dbReference>
<sequence>MNTVALLSRDTLLLAQLQDAFARRAPHLSAVLAEDPQAVQAQVAACWFPLPGSLGALPNLQVIHSVAAGIDHLAHDPSCPELPVCRVVDPGHRQGMTEYVRWAVIHFHRGFDRVLGHQADRHWERPPQCPANRFRVGVMGLGSLGSAIAQDLAGAGYDVRGWARSAKALPGVQTFAGAGAFDPFLDGVELLVNLLPLTAETRGILNRRTFERLADGAALVNVGRGAHLNADDLQQALASGKLRGALLDVFEREPLPADHPLWTTPGVTVTPHMASAASHDCIAEQIAENVRRLNAGEPLLNSADRLLGY</sequence>
<dbReference type="Proteomes" id="UP000765224">
    <property type="component" value="Unassembled WGS sequence"/>
</dbReference>
<proteinExistence type="predicted"/>
<comment type="caution">
    <text evidence="4">The sequence shown here is derived from an EMBL/GenBank/DDBJ whole genome shotgun (WGS) entry which is preliminary data.</text>
</comment>
<evidence type="ECO:0000256" key="1">
    <source>
        <dbReference type="ARBA" id="ARBA00023002"/>
    </source>
</evidence>
<dbReference type="Pfam" id="PF02826">
    <property type="entry name" value="2-Hacid_dh_C"/>
    <property type="match status" value="1"/>
</dbReference>
<evidence type="ECO:0000313" key="5">
    <source>
        <dbReference type="Proteomes" id="UP000765224"/>
    </source>
</evidence>
<name>A0ABS6PAM4_9PSED</name>
<dbReference type="RefSeq" id="WP_217891224.1">
    <property type="nucleotide sequence ID" value="NZ_JAHSTS010000001.1"/>
</dbReference>
<dbReference type="CDD" id="cd12164">
    <property type="entry name" value="GDH_like_2"/>
    <property type="match status" value="1"/>
</dbReference>
<keyword evidence="5" id="KW-1185">Reference proteome</keyword>
<organism evidence="4 5">
    <name type="scientific">Pseudomonas ekonensis</name>
    <dbReference type="NCBI Taxonomy" id="2842353"/>
    <lineage>
        <taxon>Bacteria</taxon>
        <taxon>Pseudomonadati</taxon>
        <taxon>Pseudomonadota</taxon>
        <taxon>Gammaproteobacteria</taxon>
        <taxon>Pseudomonadales</taxon>
        <taxon>Pseudomonadaceae</taxon>
        <taxon>Pseudomonas</taxon>
    </lineage>
</organism>
<evidence type="ECO:0000256" key="2">
    <source>
        <dbReference type="ARBA" id="ARBA00023027"/>
    </source>
</evidence>
<dbReference type="EMBL" id="JAHSTS010000001">
    <property type="protein sequence ID" value="MBV4457520.1"/>
    <property type="molecule type" value="Genomic_DNA"/>
</dbReference>
<evidence type="ECO:0000259" key="3">
    <source>
        <dbReference type="Pfam" id="PF02826"/>
    </source>
</evidence>
<accession>A0ABS6PAM4</accession>
<protein>
    <submittedName>
        <fullName evidence="4">Glyoxylate/hydroxypyruvate reductase A</fullName>
    </submittedName>
</protein>
<keyword evidence="1" id="KW-0560">Oxidoreductase</keyword>
<reference evidence="4 5" key="1">
    <citation type="submission" date="2021-06" db="EMBL/GenBank/DDBJ databases">
        <title>Updating the genus Pseudomonas: Description of 43 new species and partition of the Pseudomonas putida group.</title>
        <authorList>
            <person name="Girard L."/>
            <person name="Lood C."/>
            <person name="Vandamme P."/>
            <person name="Rokni-Zadeh H."/>
            <person name="Van Noort V."/>
            <person name="Hofte M."/>
            <person name="Lavigne R."/>
            <person name="De Mot R."/>
        </authorList>
    </citation>
    <scope>NUCLEOTIDE SEQUENCE [LARGE SCALE GENOMIC DNA]</scope>
    <source>
        <strain evidence="4 5">COR58</strain>
    </source>
</reference>
<evidence type="ECO:0000313" key="4">
    <source>
        <dbReference type="EMBL" id="MBV4457520.1"/>
    </source>
</evidence>
<dbReference type="PANTHER" id="PTHR43333">
    <property type="entry name" value="2-HACID_DH_C DOMAIN-CONTAINING PROTEIN"/>
    <property type="match status" value="1"/>
</dbReference>
<dbReference type="PANTHER" id="PTHR43333:SF1">
    <property type="entry name" value="D-ISOMER SPECIFIC 2-HYDROXYACID DEHYDROGENASE NAD-BINDING DOMAIN-CONTAINING PROTEIN"/>
    <property type="match status" value="1"/>
</dbReference>
<feature type="domain" description="D-isomer specific 2-hydroxyacid dehydrogenase NAD-binding" evidence="3">
    <location>
        <begin position="104"/>
        <end position="274"/>
    </location>
</feature>